<reference evidence="1" key="2">
    <citation type="journal article" date="2020" name="Nat. Commun.">
        <title>Large-scale genome sequencing of mycorrhizal fungi provides insights into the early evolution of symbiotic traits.</title>
        <authorList>
            <person name="Miyauchi S."/>
            <person name="Kiss E."/>
            <person name="Kuo A."/>
            <person name="Drula E."/>
            <person name="Kohler A."/>
            <person name="Sanchez-Garcia M."/>
            <person name="Morin E."/>
            <person name="Andreopoulos B."/>
            <person name="Barry K.W."/>
            <person name="Bonito G."/>
            <person name="Buee M."/>
            <person name="Carver A."/>
            <person name="Chen C."/>
            <person name="Cichocki N."/>
            <person name="Clum A."/>
            <person name="Culley D."/>
            <person name="Crous P.W."/>
            <person name="Fauchery L."/>
            <person name="Girlanda M."/>
            <person name="Hayes R.D."/>
            <person name="Keri Z."/>
            <person name="LaButti K."/>
            <person name="Lipzen A."/>
            <person name="Lombard V."/>
            <person name="Magnuson J."/>
            <person name="Maillard F."/>
            <person name="Murat C."/>
            <person name="Nolan M."/>
            <person name="Ohm R.A."/>
            <person name="Pangilinan J."/>
            <person name="Pereira M.F."/>
            <person name="Perotto S."/>
            <person name="Peter M."/>
            <person name="Pfister S."/>
            <person name="Riley R."/>
            <person name="Sitrit Y."/>
            <person name="Stielow J.B."/>
            <person name="Szollosi G."/>
            <person name="Zifcakova L."/>
            <person name="Stursova M."/>
            <person name="Spatafora J.W."/>
            <person name="Tedersoo L."/>
            <person name="Vaario L.M."/>
            <person name="Yamada A."/>
            <person name="Yan M."/>
            <person name="Wang P."/>
            <person name="Xu J."/>
            <person name="Bruns T."/>
            <person name="Baldrian P."/>
            <person name="Vilgalys R."/>
            <person name="Dunand C."/>
            <person name="Henrissat B."/>
            <person name="Grigoriev I.V."/>
            <person name="Hibbett D."/>
            <person name="Nagy L.G."/>
            <person name="Martin F.M."/>
        </authorList>
    </citation>
    <scope>NUCLEOTIDE SEQUENCE</scope>
    <source>
        <strain evidence="1">P2</strain>
    </source>
</reference>
<evidence type="ECO:0000313" key="1">
    <source>
        <dbReference type="EMBL" id="KAF9645764.1"/>
    </source>
</evidence>
<comment type="caution">
    <text evidence="1">The sequence shown here is derived from an EMBL/GenBank/DDBJ whole genome shotgun (WGS) entry which is preliminary data.</text>
</comment>
<gene>
    <name evidence="1" type="ORF">BDM02DRAFT_3189450</name>
</gene>
<sequence>MREIESRFEDMRCEQPGLEEVPQATQPPWDAGNGTGEPMAGVAEPTASARNTSMTEIDGDGESCVEDEDPEDEWEDIGPGEDDYFEESESDNDADGNEIGQASVTELSLSACLFGGSGGARRAASYGKKVMIVESTPHYGGTCVNDAPQEKLMWHAADLADGLRHTAGYKFQGLGQPKFDWATFKFQRDAYTQKLHGIYKTYHGPALLLLQMTPLVQSSPFVLILWGLLGPRQLYNLTLNPITGSNFPVPILSPVPFAVTPALTPAQSFTTIISSPFTSTPLDPSLNIPPTSSGDLLQPNQLSNLPPQNGDPSWPSALSPESKVSLPKEAKRYMATIGKSPTPSPLISSFKSKPVDISRREVAPALESGQQLEC</sequence>
<protein>
    <submittedName>
        <fullName evidence="1">Uncharacterized protein</fullName>
    </submittedName>
</protein>
<proteinExistence type="predicted"/>
<evidence type="ECO:0000313" key="2">
    <source>
        <dbReference type="Proteomes" id="UP000886501"/>
    </source>
</evidence>
<reference evidence="1" key="1">
    <citation type="submission" date="2019-10" db="EMBL/GenBank/DDBJ databases">
        <authorList>
            <consortium name="DOE Joint Genome Institute"/>
            <person name="Kuo A."/>
            <person name="Miyauchi S."/>
            <person name="Kiss E."/>
            <person name="Drula E."/>
            <person name="Kohler A."/>
            <person name="Sanchez-Garcia M."/>
            <person name="Andreopoulos B."/>
            <person name="Barry K.W."/>
            <person name="Bonito G."/>
            <person name="Buee M."/>
            <person name="Carver A."/>
            <person name="Chen C."/>
            <person name="Cichocki N."/>
            <person name="Clum A."/>
            <person name="Culley D."/>
            <person name="Crous P.W."/>
            <person name="Fauchery L."/>
            <person name="Girlanda M."/>
            <person name="Hayes R."/>
            <person name="Keri Z."/>
            <person name="Labutti K."/>
            <person name="Lipzen A."/>
            <person name="Lombard V."/>
            <person name="Magnuson J."/>
            <person name="Maillard F."/>
            <person name="Morin E."/>
            <person name="Murat C."/>
            <person name="Nolan M."/>
            <person name="Ohm R."/>
            <person name="Pangilinan J."/>
            <person name="Pereira M."/>
            <person name="Perotto S."/>
            <person name="Peter M."/>
            <person name="Riley R."/>
            <person name="Sitrit Y."/>
            <person name="Stielow B."/>
            <person name="Szollosi G."/>
            <person name="Zifcakova L."/>
            <person name="Stursova M."/>
            <person name="Spatafora J.W."/>
            <person name="Tedersoo L."/>
            <person name="Vaario L.-M."/>
            <person name="Yamada A."/>
            <person name="Yan M."/>
            <person name="Wang P."/>
            <person name="Xu J."/>
            <person name="Bruns T."/>
            <person name="Baldrian P."/>
            <person name="Vilgalys R."/>
            <person name="Henrissat B."/>
            <person name="Grigoriev I.V."/>
            <person name="Hibbett D."/>
            <person name="Nagy L.G."/>
            <person name="Martin F.M."/>
        </authorList>
    </citation>
    <scope>NUCLEOTIDE SEQUENCE</scope>
    <source>
        <strain evidence="1">P2</strain>
    </source>
</reference>
<keyword evidence="2" id="KW-1185">Reference proteome</keyword>
<dbReference type="Proteomes" id="UP000886501">
    <property type="component" value="Unassembled WGS sequence"/>
</dbReference>
<accession>A0ACB6Z8B5</accession>
<dbReference type="EMBL" id="MU118079">
    <property type="protein sequence ID" value="KAF9645764.1"/>
    <property type="molecule type" value="Genomic_DNA"/>
</dbReference>
<name>A0ACB6Z8B5_THEGA</name>
<organism evidence="1 2">
    <name type="scientific">Thelephora ganbajun</name>
    <name type="common">Ganba fungus</name>
    <dbReference type="NCBI Taxonomy" id="370292"/>
    <lineage>
        <taxon>Eukaryota</taxon>
        <taxon>Fungi</taxon>
        <taxon>Dikarya</taxon>
        <taxon>Basidiomycota</taxon>
        <taxon>Agaricomycotina</taxon>
        <taxon>Agaricomycetes</taxon>
        <taxon>Thelephorales</taxon>
        <taxon>Thelephoraceae</taxon>
        <taxon>Thelephora</taxon>
    </lineage>
</organism>